<protein>
    <submittedName>
        <fullName evidence="2">Uncharacterized protein</fullName>
    </submittedName>
</protein>
<evidence type="ECO:0000313" key="3">
    <source>
        <dbReference type="Proteomes" id="UP001628179"/>
    </source>
</evidence>
<dbReference type="Proteomes" id="UP001628179">
    <property type="component" value="Unassembled WGS sequence"/>
</dbReference>
<proteinExistence type="predicted"/>
<organism evidence="2 3">
    <name type="scientific">Madurella fahalii</name>
    <dbReference type="NCBI Taxonomy" id="1157608"/>
    <lineage>
        <taxon>Eukaryota</taxon>
        <taxon>Fungi</taxon>
        <taxon>Dikarya</taxon>
        <taxon>Ascomycota</taxon>
        <taxon>Pezizomycotina</taxon>
        <taxon>Sordariomycetes</taxon>
        <taxon>Sordariomycetidae</taxon>
        <taxon>Sordariales</taxon>
        <taxon>Sordariales incertae sedis</taxon>
        <taxon>Madurella</taxon>
    </lineage>
</organism>
<keyword evidence="3" id="KW-1185">Reference proteome</keyword>
<evidence type="ECO:0000256" key="1">
    <source>
        <dbReference type="SAM" id="MobiDB-lite"/>
    </source>
</evidence>
<feature type="region of interest" description="Disordered" evidence="1">
    <location>
        <begin position="388"/>
        <end position="425"/>
    </location>
</feature>
<name>A0ABQ0GKH6_9PEZI</name>
<reference evidence="2 3" key="1">
    <citation type="submission" date="2024-09" db="EMBL/GenBank/DDBJ databases">
        <title>Itraconazole resistance in Madurella fahalii resulting from another homologue of gene encoding cytochrome P450 14-alpha sterol demethylase (CYP51).</title>
        <authorList>
            <person name="Yoshioka I."/>
            <person name="Fahal A.H."/>
            <person name="Kaneko S."/>
            <person name="Yaguchi T."/>
        </authorList>
    </citation>
    <scope>NUCLEOTIDE SEQUENCE [LARGE SCALE GENOMIC DNA]</scope>
    <source>
        <strain evidence="2 3">IFM 68171</strain>
    </source>
</reference>
<dbReference type="EMBL" id="BAAFSV010000004">
    <property type="protein sequence ID" value="GAB1318258.1"/>
    <property type="molecule type" value="Genomic_DNA"/>
</dbReference>
<accession>A0ABQ0GKH6</accession>
<comment type="caution">
    <text evidence="2">The sequence shown here is derived from an EMBL/GenBank/DDBJ whole genome shotgun (WGS) entry which is preliminary data.</text>
</comment>
<feature type="region of interest" description="Disordered" evidence="1">
    <location>
        <begin position="261"/>
        <end position="282"/>
    </location>
</feature>
<evidence type="ECO:0000313" key="2">
    <source>
        <dbReference type="EMBL" id="GAB1318258.1"/>
    </source>
</evidence>
<gene>
    <name evidence="2" type="ORF">MFIFM68171_08468</name>
</gene>
<feature type="compositionally biased region" description="Basic residues" evidence="1">
    <location>
        <begin position="389"/>
        <end position="425"/>
    </location>
</feature>
<sequence length="425" mass="47181">MLPATDERPVQEQEATFAGDAISSAIVETSPEDRLQLVAPQFEPITIVVEDHAQFEPQHAGFLDWAKFDETTLPPKANPRKSRLRRLFSPLNSIKAELPGNVTVEGLGGAIESAHNLFHSVQRLDFMESERRMYLPRGTLPDSQKSSPRRELERFENELFDVSKYNGSCDYLTALAWAEEGLCGSITLYRVLLDEVSGMAVGIRPVAAMRDVPTPVLVRMRTHEAIKRKVVFVPIDEDADDFRWSANPSRGPAYVRLNNAARSLSPPRSPGWSRSRSGRGSSRLVDADGVCATIPQFLALLHASRSVLEDVKSSSIGPLGTEDGNVKAAVALIDPPRSNPHAGGSVHVAVLLPNDASWADEEIVWTDQNGLAEFRQRKYWELIELPSPRRSRGRSGSRARGRSRSRSRHPSQSRHGSRSQSRHVY</sequence>
<dbReference type="RefSeq" id="XP_070919989.1">
    <property type="nucleotide sequence ID" value="XM_071063888.1"/>
</dbReference>
<dbReference type="GeneID" id="98179211"/>
<feature type="compositionally biased region" description="Low complexity" evidence="1">
    <location>
        <begin position="262"/>
        <end position="282"/>
    </location>
</feature>